<evidence type="ECO:0000313" key="2">
    <source>
        <dbReference type="EMBL" id="EAQ81067.1"/>
    </source>
</evidence>
<dbReference type="NCBIfam" id="TIGR04294">
    <property type="entry name" value="pre_pil_HX9DG"/>
    <property type="match status" value="1"/>
</dbReference>
<dbReference type="STRING" id="314230.DSM3645_20887"/>
<sequence>MVIAIIGVLIALLLPAVQQAREAARRMSCQNNLKQIGLAMQNYHDTYGRFPAGSTAGVPYTKSINWRISILPYIDQMPLYQQLDFSTTVFWGHSSSTPQVLTDARVSMFQCPSSVFGMTNRKDFPSSGLTIGSVERDSQVMDYVGVVGAYPDPAGRANVCTGSSALVGGAFCENGIMRTLRGAGLNECIDGSSNTIVIAEQSGQVNGIEISANTLGGWHGWVFNTTGTPYTLETDISTYAGSNMYTCALTTVRVPPNTYWKSGAPSNANLPYRPNTIVNSYHPGGIQAAFADGSVHFISEVIDFDLLAKLSVRDDGEVIGEY</sequence>
<protein>
    <recommendedName>
        <fullName evidence="1">DUF1559 domain-containing protein</fullName>
    </recommendedName>
</protein>
<feature type="domain" description="DUF1559" evidence="1">
    <location>
        <begin position="18"/>
        <end position="304"/>
    </location>
</feature>
<dbReference type="Proteomes" id="UP000004358">
    <property type="component" value="Unassembled WGS sequence"/>
</dbReference>
<dbReference type="Pfam" id="PF07596">
    <property type="entry name" value="SBP_bac_10"/>
    <property type="match status" value="1"/>
</dbReference>
<dbReference type="Gene3D" id="3.30.700.10">
    <property type="entry name" value="Glycoprotein, Type 4 Pilin"/>
    <property type="match status" value="1"/>
</dbReference>
<dbReference type="EMBL" id="AANZ01000006">
    <property type="protein sequence ID" value="EAQ81067.1"/>
    <property type="molecule type" value="Genomic_DNA"/>
</dbReference>
<dbReference type="InterPro" id="IPR011453">
    <property type="entry name" value="DUF1559"/>
</dbReference>
<gene>
    <name evidence="2" type="ORF">DSM3645_20887</name>
</gene>
<dbReference type="HOGENOM" id="CLU_041661_0_0_0"/>
<reference evidence="2 3" key="1">
    <citation type="submission" date="2006-02" db="EMBL/GenBank/DDBJ databases">
        <authorList>
            <person name="Amann R."/>
            <person name="Ferriera S."/>
            <person name="Johnson J."/>
            <person name="Kravitz S."/>
            <person name="Halpern A."/>
            <person name="Remington K."/>
            <person name="Beeson K."/>
            <person name="Tran B."/>
            <person name="Rogers Y.-H."/>
            <person name="Friedman R."/>
            <person name="Venter J.C."/>
        </authorList>
    </citation>
    <scope>NUCLEOTIDE SEQUENCE [LARGE SCALE GENOMIC DNA]</scope>
    <source>
        <strain evidence="2 3">DSM 3645</strain>
    </source>
</reference>
<proteinExistence type="predicted"/>
<name>A3ZQX4_9BACT</name>
<accession>A3ZQX4</accession>
<dbReference type="InterPro" id="IPR027558">
    <property type="entry name" value="Pre_pil_HX9DG_C"/>
</dbReference>
<dbReference type="eggNOG" id="COG4968">
    <property type="taxonomic scope" value="Bacteria"/>
</dbReference>
<dbReference type="SUPFAM" id="SSF54523">
    <property type="entry name" value="Pili subunits"/>
    <property type="match status" value="1"/>
</dbReference>
<dbReference type="InterPro" id="IPR045584">
    <property type="entry name" value="Pilin-like"/>
</dbReference>
<comment type="caution">
    <text evidence="2">The sequence shown here is derived from an EMBL/GenBank/DDBJ whole genome shotgun (WGS) entry which is preliminary data.</text>
</comment>
<dbReference type="PANTHER" id="PTHR30093">
    <property type="entry name" value="GENERAL SECRETION PATHWAY PROTEIN G"/>
    <property type="match status" value="1"/>
</dbReference>
<evidence type="ECO:0000259" key="1">
    <source>
        <dbReference type="Pfam" id="PF07596"/>
    </source>
</evidence>
<dbReference type="PANTHER" id="PTHR30093:SF2">
    <property type="entry name" value="TYPE II SECRETION SYSTEM PROTEIN H"/>
    <property type="match status" value="1"/>
</dbReference>
<evidence type="ECO:0000313" key="3">
    <source>
        <dbReference type="Proteomes" id="UP000004358"/>
    </source>
</evidence>
<dbReference type="AlphaFoldDB" id="A3ZQX4"/>
<organism evidence="2 3">
    <name type="scientific">Blastopirellula marina DSM 3645</name>
    <dbReference type="NCBI Taxonomy" id="314230"/>
    <lineage>
        <taxon>Bacteria</taxon>
        <taxon>Pseudomonadati</taxon>
        <taxon>Planctomycetota</taxon>
        <taxon>Planctomycetia</taxon>
        <taxon>Pirellulales</taxon>
        <taxon>Pirellulaceae</taxon>
        <taxon>Blastopirellula</taxon>
    </lineage>
</organism>